<proteinExistence type="predicted"/>
<organism evidence="1 2">
    <name type="scientific">candidate division MSBL1 archaeon SCGC-AAA382C18</name>
    <dbReference type="NCBI Taxonomy" id="1698281"/>
    <lineage>
        <taxon>Archaea</taxon>
        <taxon>Methanobacteriati</taxon>
        <taxon>Methanobacteriota</taxon>
        <taxon>candidate division MSBL1</taxon>
    </lineage>
</organism>
<reference evidence="1 2" key="1">
    <citation type="journal article" date="2016" name="Sci. Rep.">
        <title>Metabolic traits of an uncultured archaeal lineage -MSBL1- from brine pools of the Red Sea.</title>
        <authorList>
            <person name="Mwirichia R."/>
            <person name="Alam I."/>
            <person name="Rashid M."/>
            <person name="Vinu M."/>
            <person name="Ba-Alawi W."/>
            <person name="Anthony Kamau A."/>
            <person name="Kamanda Ngugi D."/>
            <person name="Goker M."/>
            <person name="Klenk H.P."/>
            <person name="Bajic V."/>
            <person name="Stingl U."/>
        </authorList>
    </citation>
    <scope>NUCLEOTIDE SEQUENCE [LARGE SCALE GENOMIC DNA]</scope>
    <source>
        <strain evidence="1">SCGC-AAA382C18</strain>
    </source>
</reference>
<keyword evidence="2" id="KW-1185">Reference proteome</keyword>
<dbReference type="AlphaFoldDB" id="A0A133VM07"/>
<comment type="caution">
    <text evidence="1">The sequence shown here is derived from an EMBL/GenBank/DDBJ whole genome shotgun (WGS) entry which is preliminary data.</text>
</comment>
<name>A0A133VM07_9EURY</name>
<dbReference type="EMBL" id="LHYF01000001">
    <property type="protein sequence ID" value="KXB07484.1"/>
    <property type="molecule type" value="Genomic_DNA"/>
</dbReference>
<evidence type="ECO:0000313" key="2">
    <source>
        <dbReference type="Proteomes" id="UP000070404"/>
    </source>
</evidence>
<gene>
    <name evidence="1" type="ORF">AKJ52_00030</name>
</gene>
<accession>A0A133VM07</accession>
<protein>
    <submittedName>
        <fullName evidence="1">Uncharacterized protein</fullName>
    </submittedName>
</protein>
<sequence>MRQGYFQNSPSGFEDFFDGTGEAKVAIEANDARQPVYDWLSKRDFDVKLAHPHKTRIIAEVKIKTDCKDSKALAGLVRADPSSSREPVR</sequence>
<dbReference type="Proteomes" id="UP000070404">
    <property type="component" value="Unassembled WGS sequence"/>
</dbReference>
<evidence type="ECO:0000313" key="1">
    <source>
        <dbReference type="EMBL" id="KXB07484.1"/>
    </source>
</evidence>